<accession>A0A0F9HNG8</accession>
<sequence>LFSRICRNDNGDRSGVFIRQNDSRKRVGSGDGIRRQLENGLMGNDQATDFLCKFMSDHLLKDWKNLADSDKLIKYSPEAAHKMLKKYRRFRDRIWELANDEDLFNVEVAEDRKNS</sequence>
<protein>
    <submittedName>
        <fullName evidence="1">Uncharacterized protein</fullName>
    </submittedName>
</protein>
<dbReference type="AlphaFoldDB" id="A0A0F9HNG8"/>
<dbReference type="EMBL" id="LAZR01022037">
    <property type="protein sequence ID" value="KKL83240.1"/>
    <property type="molecule type" value="Genomic_DNA"/>
</dbReference>
<feature type="non-terminal residue" evidence="1">
    <location>
        <position position="1"/>
    </location>
</feature>
<proteinExistence type="predicted"/>
<evidence type="ECO:0000313" key="1">
    <source>
        <dbReference type="EMBL" id="KKL83240.1"/>
    </source>
</evidence>
<organism evidence="1">
    <name type="scientific">marine sediment metagenome</name>
    <dbReference type="NCBI Taxonomy" id="412755"/>
    <lineage>
        <taxon>unclassified sequences</taxon>
        <taxon>metagenomes</taxon>
        <taxon>ecological metagenomes</taxon>
    </lineage>
</organism>
<reference evidence="1" key="1">
    <citation type="journal article" date="2015" name="Nature">
        <title>Complex archaea that bridge the gap between prokaryotes and eukaryotes.</title>
        <authorList>
            <person name="Spang A."/>
            <person name="Saw J.H."/>
            <person name="Jorgensen S.L."/>
            <person name="Zaremba-Niedzwiedzka K."/>
            <person name="Martijn J."/>
            <person name="Lind A.E."/>
            <person name="van Eijk R."/>
            <person name="Schleper C."/>
            <person name="Guy L."/>
            <person name="Ettema T.J."/>
        </authorList>
    </citation>
    <scope>NUCLEOTIDE SEQUENCE</scope>
</reference>
<name>A0A0F9HNG8_9ZZZZ</name>
<gene>
    <name evidence="1" type="ORF">LCGC14_1976750</name>
</gene>
<comment type="caution">
    <text evidence="1">The sequence shown here is derived from an EMBL/GenBank/DDBJ whole genome shotgun (WGS) entry which is preliminary data.</text>
</comment>